<evidence type="ECO:0000256" key="4">
    <source>
        <dbReference type="ARBA" id="ARBA00022553"/>
    </source>
</evidence>
<feature type="compositionally biased region" description="Basic and acidic residues" evidence="15">
    <location>
        <begin position="336"/>
        <end position="347"/>
    </location>
</feature>
<dbReference type="Pfam" id="PF01764">
    <property type="entry name" value="Lipase_3"/>
    <property type="match status" value="1"/>
</dbReference>
<keyword evidence="5 16" id="KW-0812">Transmembrane</keyword>
<organism evidence="18 19">
    <name type="scientific">Paralvinella palmiformis</name>
    <dbReference type="NCBI Taxonomy" id="53620"/>
    <lineage>
        <taxon>Eukaryota</taxon>
        <taxon>Metazoa</taxon>
        <taxon>Spiralia</taxon>
        <taxon>Lophotrochozoa</taxon>
        <taxon>Annelida</taxon>
        <taxon>Polychaeta</taxon>
        <taxon>Sedentaria</taxon>
        <taxon>Canalipalpata</taxon>
        <taxon>Terebellida</taxon>
        <taxon>Terebelliformia</taxon>
        <taxon>Alvinellidae</taxon>
        <taxon>Paralvinella</taxon>
    </lineage>
</organism>
<evidence type="ECO:0000313" key="19">
    <source>
        <dbReference type="Proteomes" id="UP001208570"/>
    </source>
</evidence>
<evidence type="ECO:0000256" key="2">
    <source>
        <dbReference type="ARBA" id="ARBA00004651"/>
    </source>
</evidence>
<evidence type="ECO:0000313" key="18">
    <source>
        <dbReference type="EMBL" id="KAK2167568.1"/>
    </source>
</evidence>
<dbReference type="GO" id="GO:0016298">
    <property type="term" value="F:lipase activity"/>
    <property type="evidence" value="ECO:0007669"/>
    <property type="project" value="TreeGrafter"/>
</dbReference>
<feature type="transmembrane region" description="Helical" evidence="16">
    <location>
        <begin position="80"/>
        <end position="103"/>
    </location>
</feature>
<feature type="domain" description="Fungal lipase-type" evidence="17">
    <location>
        <begin position="233"/>
        <end position="274"/>
    </location>
</feature>
<evidence type="ECO:0000256" key="6">
    <source>
        <dbReference type="ARBA" id="ARBA00022723"/>
    </source>
</evidence>
<protein>
    <recommendedName>
        <fullName evidence="14">sn-1-specific diacylglycerol lipase</fullName>
        <ecNumber evidence="14">3.1.1.116</ecNumber>
    </recommendedName>
</protein>
<dbReference type="Proteomes" id="UP001208570">
    <property type="component" value="Unassembled WGS sequence"/>
</dbReference>
<keyword evidence="12 16" id="KW-0472">Membrane</keyword>
<comment type="caution">
    <text evidence="18">The sequence shown here is derived from an EMBL/GenBank/DDBJ whole genome shotgun (WGS) entry which is preliminary data.</text>
</comment>
<name>A0AAD9K9H8_9ANNE</name>
<feature type="transmembrane region" description="Helical" evidence="16">
    <location>
        <begin position="238"/>
        <end position="260"/>
    </location>
</feature>
<dbReference type="GO" id="GO:0046872">
    <property type="term" value="F:metal ion binding"/>
    <property type="evidence" value="ECO:0007669"/>
    <property type="project" value="UniProtKB-KW"/>
</dbReference>
<dbReference type="SUPFAM" id="SSF53474">
    <property type="entry name" value="alpha/beta-Hydrolases"/>
    <property type="match status" value="1"/>
</dbReference>
<accession>A0AAD9K9H8</accession>
<evidence type="ECO:0000256" key="15">
    <source>
        <dbReference type="SAM" id="MobiDB-lite"/>
    </source>
</evidence>
<feature type="transmembrane region" description="Helical" evidence="16">
    <location>
        <begin position="39"/>
        <end position="59"/>
    </location>
</feature>
<keyword evidence="7" id="KW-0378">Hydrolase</keyword>
<dbReference type="EMBL" id="JAODUP010000026">
    <property type="protein sequence ID" value="KAK2167568.1"/>
    <property type="molecule type" value="Genomic_DNA"/>
</dbReference>
<dbReference type="PANTHER" id="PTHR45792:SF8">
    <property type="entry name" value="DIACYLGLYCEROL LIPASE-ALPHA"/>
    <property type="match status" value="1"/>
</dbReference>
<keyword evidence="19" id="KW-1185">Reference proteome</keyword>
<dbReference type="Gene3D" id="3.40.50.1820">
    <property type="entry name" value="alpha/beta hydrolase"/>
    <property type="match status" value="2"/>
</dbReference>
<gene>
    <name evidence="18" type="ORF">LSH36_26g07137</name>
</gene>
<feature type="region of interest" description="Disordered" evidence="15">
    <location>
        <begin position="310"/>
        <end position="376"/>
    </location>
</feature>
<feature type="transmembrane region" description="Helical" evidence="16">
    <location>
        <begin position="7"/>
        <end position="24"/>
    </location>
</feature>
<reference evidence="18" key="1">
    <citation type="journal article" date="2023" name="Mol. Biol. Evol.">
        <title>Third-Generation Sequencing Reveals the Adaptive Role of the Epigenome in Three Deep-Sea Polychaetes.</title>
        <authorList>
            <person name="Perez M."/>
            <person name="Aroh O."/>
            <person name="Sun Y."/>
            <person name="Lan Y."/>
            <person name="Juniper S.K."/>
            <person name="Young C.R."/>
            <person name="Angers B."/>
            <person name="Qian P.Y."/>
        </authorList>
    </citation>
    <scope>NUCLEOTIDE SEQUENCE</scope>
    <source>
        <strain evidence="18">P08H-3</strain>
    </source>
</reference>
<sequence length="376" mass="42561">MNNVCQLLFISRDRFVILFIFYMIKRRYVTCDYAQKIRIFYIGTICLLAAQIILGAILTTLSSRGTMVNKHARKHVSTVLYLRLAFFIPEVAWAIIGTVWTFAFERGVDCPKLLVKSGEGVVLIEWMLIVSIITTIILTFDPLGRRHMRKRSLKDYNQVWHRRTPCQSSPYSQDKVIGDNSCQCHMAAVLQYTGIDPDDVIFANFENQIYETPYYVAVDDPNRSIVISLRGTKSFQGYNLVLTGHSLGAGAAVLLSLMLISRFPELKCFAYSPPGGLVRENIAPEDSDSEVKQSASTNNLFDMTEESIRQLDLHSPNDANDKLPDRDPEYDIEASDPEKDASNCREDTDCEQSDCSERDPGTSQISYQMGPAERFL</sequence>
<dbReference type="GO" id="GO:0016042">
    <property type="term" value="P:lipid catabolic process"/>
    <property type="evidence" value="ECO:0007669"/>
    <property type="project" value="UniProtKB-KW"/>
</dbReference>
<proteinExistence type="predicted"/>
<comment type="catalytic activity">
    <reaction evidence="13">
        <text>a 1,2-diacyl-sn-glycerol + H2O = a 2-acylglycerol + a fatty acid + H(+)</text>
        <dbReference type="Rhea" id="RHEA:33275"/>
        <dbReference type="ChEBI" id="CHEBI:15377"/>
        <dbReference type="ChEBI" id="CHEBI:15378"/>
        <dbReference type="ChEBI" id="CHEBI:17389"/>
        <dbReference type="ChEBI" id="CHEBI:17815"/>
        <dbReference type="ChEBI" id="CHEBI:28868"/>
        <dbReference type="EC" id="3.1.1.116"/>
    </reaction>
    <physiologicalReaction direction="left-to-right" evidence="13">
        <dbReference type="Rhea" id="RHEA:33276"/>
    </physiologicalReaction>
</comment>
<dbReference type="InterPro" id="IPR052214">
    <property type="entry name" value="DAG_Lipase-Related"/>
</dbReference>
<dbReference type="InterPro" id="IPR029058">
    <property type="entry name" value="AB_hydrolase_fold"/>
</dbReference>
<evidence type="ECO:0000256" key="16">
    <source>
        <dbReference type="SAM" id="Phobius"/>
    </source>
</evidence>
<evidence type="ECO:0000256" key="10">
    <source>
        <dbReference type="ARBA" id="ARBA00022989"/>
    </source>
</evidence>
<dbReference type="EC" id="3.1.1.116" evidence="14"/>
<evidence type="ECO:0000256" key="13">
    <source>
        <dbReference type="ARBA" id="ARBA00024531"/>
    </source>
</evidence>
<evidence type="ECO:0000256" key="14">
    <source>
        <dbReference type="ARBA" id="ARBA00026104"/>
    </source>
</evidence>
<evidence type="ECO:0000259" key="17">
    <source>
        <dbReference type="Pfam" id="PF01764"/>
    </source>
</evidence>
<keyword evidence="11" id="KW-0443">Lipid metabolism</keyword>
<evidence type="ECO:0000256" key="12">
    <source>
        <dbReference type="ARBA" id="ARBA00023136"/>
    </source>
</evidence>
<evidence type="ECO:0000256" key="9">
    <source>
        <dbReference type="ARBA" id="ARBA00022963"/>
    </source>
</evidence>
<keyword evidence="4" id="KW-0597">Phosphoprotein</keyword>
<dbReference type="AlphaFoldDB" id="A0AAD9K9H8"/>
<dbReference type="InterPro" id="IPR002921">
    <property type="entry name" value="Fungal_lipase-type"/>
</dbReference>
<evidence type="ECO:0000256" key="1">
    <source>
        <dbReference type="ARBA" id="ARBA00001913"/>
    </source>
</evidence>
<keyword evidence="6" id="KW-0479">Metal-binding</keyword>
<keyword evidence="9" id="KW-0442">Lipid degradation</keyword>
<evidence type="ECO:0000256" key="7">
    <source>
        <dbReference type="ARBA" id="ARBA00022801"/>
    </source>
</evidence>
<evidence type="ECO:0000256" key="11">
    <source>
        <dbReference type="ARBA" id="ARBA00023098"/>
    </source>
</evidence>
<keyword evidence="8" id="KW-0106">Calcium</keyword>
<comment type="subcellular location">
    <subcellularLocation>
        <location evidence="2">Cell membrane</location>
        <topology evidence="2">Multi-pass membrane protein</topology>
    </subcellularLocation>
</comment>
<keyword evidence="10 16" id="KW-1133">Transmembrane helix</keyword>
<dbReference type="PANTHER" id="PTHR45792">
    <property type="entry name" value="DIACYLGLYCEROL LIPASE HOMOLOG-RELATED"/>
    <property type="match status" value="1"/>
</dbReference>
<evidence type="ECO:0000256" key="3">
    <source>
        <dbReference type="ARBA" id="ARBA00022475"/>
    </source>
</evidence>
<keyword evidence="3" id="KW-1003">Cell membrane</keyword>
<evidence type="ECO:0000256" key="8">
    <source>
        <dbReference type="ARBA" id="ARBA00022837"/>
    </source>
</evidence>
<evidence type="ECO:0000256" key="5">
    <source>
        <dbReference type="ARBA" id="ARBA00022692"/>
    </source>
</evidence>
<dbReference type="GO" id="GO:0005886">
    <property type="term" value="C:plasma membrane"/>
    <property type="evidence" value="ECO:0007669"/>
    <property type="project" value="UniProtKB-SubCell"/>
</dbReference>
<feature type="transmembrane region" description="Helical" evidence="16">
    <location>
        <begin position="123"/>
        <end position="144"/>
    </location>
</feature>
<feature type="compositionally biased region" description="Basic and acidic residues" evidence="15">
    <location>
        <begin position="319"/>
        <end position="329"/>
    </location>
</feature>
<comment type="cofactor">
    <cofactor evidence="1">
        <name>Ca(2+)</name>
        <dbReference type="ChEBI" id="CHEBI:29108"/>
    </cofactor>
</comment>